<dbReference type="PANTHER" id="PTHR35866:SF1">
    <property type="entry name" value="YKGJ FAMILY CYSTEINE CLUSTER PROTEIN"/>
    <property type="match status" value="1"/>
</dbReference>
<dbReference type="GeneID" id="24795639"/>
<name>A0A075WEQ3_ARCFL</name>
<dbReference type="Proteomes" id="UP000028501">
    <property type="component" value="Chromosome"/>
</dbReference>
<proteinExistence type="predicted"/>
<organism evidence="1 2">
    <name type="scientific">Archaeoglobus fulgidus DSM 8774</name>
    <dbReference type="NCBI Taxonomy" id="1344584"/>
    <lineage>
        <taxon>Archaea</taxon>
        <taxon>Methanobacteriati</taxon>
        <taxon>Methanobacteriota</taxon>
        <taxon>Archaeoglobi</taxon>
        <taxon>Archaeoglobales</taxon>
        <taxon>Archaeoglobaceae</taxon>
        <taxon>Archaeoglobus</taxon>
    </lineage>
</organism>
<dbReference type="InterPro" id="IPR005358">
    <property type="entry name" value="Puta_zinc/iron-chelating_dom"/>
</dbReference>
<dbReference type="Pfam" id="PF03692">
    <property type="entry name" value="CxxCxxCC"/>
    <property type="match status" value="1"/>
</dbReference>
<reference evidence="1 2" key="1">
    <citation type="submission" date="2013-07" db="EMBL/GenBank/DDBJ databases">
        <title>Genome of Archaeoglobus fulgidus.</title>
        <authorList>
            <person name="Fiebig A."/>
            <person name="Birkeland N.-K."/>
        </authorList>
    </citation>
    <scope>NUCLEOTIDE SEQUENCE [LARGE SCALE GENOMIC DNA]</scope>
    <source>
        <strain evidence="1 2">DSM 8774</strain>
    </source>
</reference>
<dbReference type="HOGENOM" id="CLU_080178_0_0_2"/>
<evidence type="ECO:0000313" key="1">
    <source>
        <dbReference type="EMBL" id="AIG98890.1"/>
    </source>
</evidence>
<gene>
    <name evidence="1" type="ORF">AFULGI_00021540</name>
</gene>
<dbReference type="RefSeq" id="WP_010879388.1">
    <property type="nucleotide sequence ID" value="NZ_CP006577.1"/>
</dbReference>
<dbReference type="AlphaFoldDB" id="A0A075WEQ3"/>
<dbReference type="PANTHER" id="PTHR35866">
    <property type="entry name" value="PUTATIVE-RELATED"/>
    <property type="match status" value="1"/>
</dbReference>
<accession>A0A075WEQ3</accession>
<dbReference type="EMBL" id="CP006577">
    <property type="protein sequence ID" value="AIG98890.1"/>
    <property type="molecule type" value="Genomic_DNA"/>
</dbReference>
<protein>
    <submittedName>
        <fullName evidence="1">Putative Fe-S-cluster oxidoreductase</fullName>
    </submittedName>
</protein>
<sequence>MQELEPVDRFNFACYPGIKCFNECCKNLNLALTPYDVLRMARGLKITTTEFLEKYTSRHVGMATGLPVVVLRMVDERCPFVTERGCSIYAHRPTPCRLYPLARVRVGEEIQYYLLREDFCLGHAEEREWSPEKWVEDQGAMEYNSMNDLFFELVSAKNRSGRTLSESEIEEIYKACFDVDRFKSETEIEDDIEALKEGIRYSIDLVLSL</sequence>
<dbReference type="KEGG" id="afg:AFULGI_00021540"/>
<evidence type="ECO:0000313" key="2">
    <source>
        <dbReference type="Proteomes" id="UP000028501"/>
    </source>
</evidence>